<proteinExistence type="predicted"/>
<dbReference type="AlphaFoldDB" id="A0A183G5J0"/>
<protein>
    <submittedName>
        <fullName evidence="1 3">Uncharacterized protein</fullName>
    </submittedName>
</protein>
<evidence type="ECO:0000313" key="3">
    <source>
        <dbReference type="WBParaSite" id="HPBE_0001689501-mRNA-1"/>
    </source>
</evidence>
<reference evidence="3" key="2">
    <citation type="submission" date="2019-09" db="UniProtKB">
        <authorList>
            <consortium name="WormBaseParasite"/>
        </authorList>
    </citation>
    <scope>IDENTIFICATION</scope>
</reference>
<sequence>MEIRNECYETEHPLPPNISYALFKQLTLFFPVAFCYFDPSPEPPLINRTYQTLRRLSRGSRSNCHQLVMKEMDDANTVLFV</sequence>
<organism evidence="2 3">
    <name type="scientific">Heligmosomoides polygyrus</name>
    <name type="common">Parasitic roundworm</name>
    <dbReference type="NCBI Taxonomy" id="6339"/>
    <lineage>
        <taxon>Eukaryota</taxon>
        <taxon>Metazoa</taxon>
        <taxon>Ecdysozoa</taxon>
        <taxon>Nematoda</taxon>
        <taxon>Chromadorea</taxon>
        <taxon>Rhabditida</taxon>
        <taxon>Rhabditina</taxon>
        <taxon>Rhabditomorpha</taxon>
        <taxon>Strongyloidea</taxon>
        <taxon>Heligmosomidae</taxon>
        <taxon>Heligmosomoides</taxon>
    </lineage>
</organism>
<gene>
    <name evidence="1" type="ORF">HPBE_LOCUS16894</name>
</gene>
<reference evidence="1 2" key="1">
    <citation type="submission" date="2018-11" db="EMBL/GenBank/DDBJ databases">
        <authorList>
            <consortium name="Pathogen Informatics"/>
        </authorList>
    </citation>
    <scope>NUCLEOTIDE SEQUENCE [LARGE SCALE GENOMIC DNA]</scope>
</reference>
<accession>A0A3P8A2F6</accession>
<dbReference type="EMBL" id="UZAH01029671">
    <property type="protein sequence ID" value="VDP07332.1"/>
    <property type="molecule type" value="Genomic_DNA"/>
</dbReference>
<name>A0A183G5J0_HELPZ</name>
<dbReference type="Proteomes" id="UP000050761">
    <property type="component" value="Unassembled WGS sequence"/>
</dbReference>
<evidence type="ECO:0000313" key="1">
    <source>
        <dbReference type="EMBL" id="VDP07332.1"/>
    </source>
</evidence>
<evidence type="ECO:0000313" key="2">
    <source>
        <dbReference type="Proteomes" id="UP000050761"/>
    </source>
</evidence>
<keyword evidence="2" id="KW-1185">Reference proteome</keyword>
<accession>A0A183G5J0</accession>
<dbReference type="WBParaSite" id="HPBE_0001689501-mRNA-1">
    <property type="protein sequence ID" value="HPBE_0001689501-mRNA-1"/>
    <property type="gene ID" value="HPBE_0001689501"/>
</dbReference>
<dbReference type="OrthoDB" id="5805058at2759"/>